<evidence type="ECO:0000256" key="3">
    <source>
        <dbReference type="SAM" id="MobiDB-lite"/>
    </source>
</evidence>
<dbReference type="EMBL" id="JACEFO010002020">
    <property type="protein sequence ID" value="KAF8689382.1"/>
    <property type="molecule type" value="Genomic_DNA"/>
</dbReference>
<dbReference type="InterPro" id="IPR000504">
    <property type="entry name" value="RRM_dom"/>
</dbReference>
<organism evidence="5 6">
    <name type="scientific">Digitaria exilis</name>
    <dbReference type="NCBI Taxonomy" id="1010633"/>
    <lineage>
        <taxon>Eukaryota</taxon>
        <taxon>Viridiplantae</taxon>
        <taxon>Streptophyta</taxon>
        <taxon>Embryophyta</taxon>
        <taxon>Tracheophyta</taxon>
        <taxon>Spermatophyta</taxon>
        <taxon>Magnoliopsida</taxon>
        <taxon>Liliopsida</taxon>
        <taxon>Poales</taxon>
        <taxon>Poaceae</taxon>
        <taxon>PACMAD clade</taxon>
        <taxon>Panicoideae</taxon>
        <taxon>Panicodae</taxon>
        <taxon>Paniceae</taxon>
        <taxon>Anthephorinae</taxon>
        <taxon>Digitaria</taxon>
    </lineage>
</organism>
<protein>
    <recommendedName>
        <fullName evidence="4">RRM domain-containing protein</fullName>
    </recommendedName>
</protein>
<dbReference type="OrthoDB" id="591723at2759"/>
<evidence type="ECO:0000259" key="4">
    <source>
        <dbReference type="PROSITE" id="PS50102"/>
    </source>
</evidence>
<evidence type="ECO:0000256" key="2">
    <source>
        <dbReference type="PROSITE-ProRule" id="PRU00176"/>
    </source>
</evidence>
<keyword evidence="6" id="KW-1185">Reference proteome</keyword>
<dbReference type="InterPro" id="IPR035979">
    <property type="entry name" value="RBD_domain_sf"/>
</dbReference>
<sequence>MTAKRGPSGGEVRGSGGGEVRGSGGRARTCPVEGGEAGHPSAAELRASLSTRDQEIEEMRRRLQELEKLEFEIPPAAPSHEEESKTSVAETTAEKAEVDARSIYVGNVDYACLPEEVQQHFQYCGTVNRVTILTDSFGQPKGFAYVEFDEVEAVQNALLLNETELHGRPLKVCPKRTNIPGMNQSRGRHPFYPSYG</sequence>
<feature type="domain" description="RRM" evidence="4">
    <location>
        <begin position="101"/>
        <end position="177"/>
    </location>
</feature>
<dbReference type="AlphaFoldDB" id="A0A835EGB4"/>
<dbReference type="GO" id="GO:0008143">
    <property type="term" value="F:poly(A) binding"/>
    <property type="evidence" value="ECO:0007669"/>
    <property type="project" value="TreeGrafter"/>
</dbReference>
<feature type="compositionally biased region" description="Gly residues" evidence="3">
    <location>
        <begin position="7"/>
        <end position="25"/>
    </location>
</feature>
<dbReference type="SMART" id="SM00360">
    <property type="entry name" value="RRM"/>
    <property type="match status" value="1"/>
</dbReference>
<dbReference type="Gene3D" id="3.30.70.330">
    <property type="match status" value="1"/>
</dbReference>
<dbReference type="Proteomes" id="UP000636709">
    <property type="component" value="Unassembled WGS sequence"/>
</dbReference>
<evidence type="ECO:0000313" key="5">
    <source>
        <dbReference type="EMBL" id="KAF8689382.1"/>
    </source>
</evidence>
<reference evidence="5" key="1">
    <citation type="submission" date="2020-07" db="EMBL/GenBank/DDBJ databases">
        <title>Genome sequence and genetic diversity analysis of an under-domesticated orphan crop, white fonio (Digitaria exilis).</title>
        <authorList>
            <person name="Bennetzen J.L."/>
            <person name="Chen S."/>
            <person name="Ma X."/>
            <person name="Wang X."/>
            <person name="Yssel A.E.J."/>
            <person name="Chaluvadi S.R."/>
            <person name="Johnson M."/>
            <person name="Gangashetty P."/>
            <person name="Hamidou F."/>
            <person name="Sanogo M.D."/>
            <person name="Zwaenepoel A."/>
            <person name="Wallace J."/>
            <person name="Van De Peer Y."/>
            <person name="Van Deynze A."/>
        </authorList>
    </citation>
    <scope>NUCLEOTIDE SEQUENCE</scope>
    <source>
        <tissue evidence="5">Leaves</tissue>
    </source>
</reference>
<dbReference type="CDD" id="cd12306">
    <property type="entry name" value="RRM_II_PABPs"/>
    <property type="match status" value="1"/>
</dbReference>
<keyword evidence="1 2" id="KW-0694">RNA-binding</keyword>
<comment type="caution">
    <text evidence="5">The sequence shown here is derived from an EMBL/GenBank/DDBJ whole genome shotgun (WGS) entry which is preliminary data.</text>
</comment>
<dbReference type="SUPFAM" id="SSF54928">
    <property type="entry name" value="RNA-binding domain, RBD"/>
    <property type="match status" value="1"/>
</dbReference>
<feature type="region of interest" description="Disordered" evidence="3">
    <location>
        <begin position="176"/>
        <end position="196"/>
    </location>
</feature>
<dbReference type="PANTHER" id="PTHR23236">
    <property type="entry name" value="EUKARYOTIC TRANSLATION INITIATION FACTOR 4B/4H"/>
    <property type="match status" value="1"/>
</dbReference>
<evidence type="ECO:0000313" key="6">
    <source>
        <dbReference type="Proteomes" id="UP000636709"/>
    </source>
</evidence>
<proteinExistence type="predicted"/>
<dbReference type="Pfam" id="PF00076">
    <property type="entry name" value="RRM_1"/>
    <property type="match status" value="1"/>
</dbReference>
<dbReference type="PANTHER" id="PTHR23236:SF106">
    <property type="entry name" value="RRM DOMAIN-CONTAINING PROTEIN"/>
    <property type="match status" value="1"/>
</dbReference>
<accession>A0A835EGB4</accession>
<gene>
    <name evidence="5" type="ORF">HU200_041924</name>
</gene>
<evidence type="ECO:0000256" key="1">
    <source>
        <dbReference type="ARBA" id="ARBA00022884"/>
    </source>
</evidence>
<name>A0A835EGB4_9POAL</name>
<dbReference type="PROSITE" id="PS50102">
    <property type="entry name" value="RRM"/>
    <property type="match status" value="1"/>
</dbReference>
<dbReference type="InterPro" id="IPR012677">
    <property type="entry name" value="Nucleotide-bd_a/b_plait_sf"/>
</dbReference>
<feature type="region of interest" description="Disordered" evidence="3">
    <location>
        <begin position="1"/>
        <end position="54"/>
    </location>
</feature>